<protein>
    <submittedName>
        <fullName evidence="1">Uncharacterized protein</fullName>
    </submittedName>
</protein>
<sequence>MFKQLVLLSAGISSVYGHAFINAVSGANGITGVGLGVTFNGQVPRNGTTEQPFQLDTPVLKDTATDPCGATLLAGSVNIATAMANVASAFGGLPTIPASGTLTMGVFQVNADGGGPFAAEINTDATGTTWTAINVVSQPPGVNGILHNGPANSSITVQIPPGTTCTGTGGACLIRLNNGGQTSSLANGAGPFGGCVAVAPAAGAASGAASTTASTKTSTKSSGRKNAKNQNGRRFINGRHFYPSELARRNAISEMVEKRLAEALEQGLSDLVAKRDSLNNEIIEKRQLLSAQLLDELSTVTGTAIDIPIDRLAGHDDAGVNGGNSTAPAANAVLTTQQAIDLKKAVQLAINQATALLASSQVDAGSNGQNSNITDAANAQAAADQAAGTTSINAGNAGVGFFQTAVVDSLLGQTATQAAATQAAATQTATTATATATAATTKKKGKNNNRLN</sequence>
<dbReference type="EMBL" id="MU273781">
    <property type="protein sequence ID" value="KAI0028188.1"/>
    <property type="molecule type" value="Genomic_DNA"/>
</dbReference>
<reference evidence="1" key="2">
    <citation type="journal article" date="2022" name="New Phytol.">
        <title>Evolutionary transition to the ectomycorrhizal habit in the genomes of a hyperdiverse lineage of mushroom-forming fungi.</title>
        <authorList>
            <person name="Looney B."/>
            <person name="Miyauchi S."/>
            <person name="Morin E."/>
            <person name="Drula E."/>
            <person name="Courty P.E."/>
            <person name="Kohler A."/>
            <person name="Kuo A."/>
            <person name="LaButti K."/>
            <person name="Pangilinan J."/>
            <person name="Lipzen A."/>
            <person name="Riley R."/>
            <person name="Andreopoulos W."/>
            <person name="He G."/>
            <person name="Johnson J."/>
            <person name="Nolan M."/>
            <person name="Tritt A."/>
            <person name="Barry K.W."/>
            <person name="Grigoriev I.V."/>
            <person name="Nagy L.G."/>
            <person name="Hibbett D."/>
            <person name="Henrissat B."/>
            <person name="Matheny P.B."/>
            <person name="Labbe J."/>
            <person name="Martin F.M."/>
        </authorList>
    </citation>
    <scope>NUCLEOTIDE SEQUENCE</scope>
    <source>
        <strain evidence="1">EC-137</strain>
    </source>
</reference>
<name>A0ACB8Q9D5_9AGAM</name>
<gene>
    <name evidence="1" type="ORF">K488DRAFT_11351</name>
</gene>
<comment type="caution">
    <text evidence="1">The sequence shown here is derived from an EMBL/GenBank/DDBJ whole genome shotgun (WGS) entry which is preliminary data.</text>
</comment>
<organism evidence="1 2">
    <name type="scientific">Vararia minispora EC-137</name>
    <dbReference type="NCBI Taxonomy" id="1314806"/>
    <lineage>
        <taxon>Eukaryota</taxon>
        <taxon>Fungi</taxon>
        <taxon>Dikarya</taxon>
        <taxon>Basidiomycota</taxon>
        <taxon>Agaricomycotina</taxon>
        <taxon>Agaricomycetes</taxon>
        <taxon>Russulales</taxon>
        <taxon>Lachnocladiaceae</taxon>
        <taxon>Vararia</taxon>
    </lineage>
</organism>
<feature type="non-terminal residue" evidence="1">
    <location>
        <position position="452"/>
    </location>
</feature>
<dbReference type="Proteomes" id="UP000814128">
    <property type="component" value="Unassembled WGS sequence"/>
</dbReference>
<keyword evidence="2" id="KW-1185">Reference proteome</keyword>
<accession>A0ACB8Q9D5</accession>
<evidence type="ECO:0000313" key="2">
    <source>
        <dbReference type="Proteomes" id="UP000814128"/>
    </source>
</evidence>
<reference evidence="1" key="1">
    <citation type="submission" date="2021-02" db="EMBL/GenBank/DDBJ databases">
        <authorList>
            <consortium name="DOE Joint Genome Institute"/>
            <person name="Ahrendt S."/>
            <person name="Looney B.P."/>
            <person name="Miyauchi S."/>
            <person name="Morin E."/>
            <person name="Drula E."/>
            <person name="Courty P.E."/>
            <person name="Chicoki N."/>
            <person name="Fauchery L."/>
            <person name="Kohler A."/>
            <person name="Kuo A."/>
            <person name="Labutti K."/>
            <person name="Pangilinan J."/>
            <person name="Lipzen A."/>
            <person name="Riley R."/>
            <person name="Andreopoulos W."/>
            <person name="He G."/>
            <person name="Johnson J."/>
            <person name="Barry K.W."/>
            <person name="Grigoriev I.V."/>
            <person name="Nagy L."/>
            <person name="Hibbett D."/>
            <person name="Henrissat B."/>
            <person name="Matheny P.B."/>
            <person name="Labbe J."/>
            <person name="Martin F."/>
        </authorList>
    </citation>
    <scope>NUCLEOTIDE SEQUENCE</scope>
    <source>
        <strain evidence="1">EC-137</strain>
    </source>
</reference>
<proteinExistence type="predicted"/>
<evidence type="ECO:0000313" key="1">
    <source>
        <dbReference type="EMBL" id="KAI0028188.1"/>
    </source>
</evidence>